<proteinExistence type="predicted"/>
<reference evidence="2" key="1">
    <citation type="journal article" date="2014" name="Genome Announc.">
        <title>Draft Genome Sequences of Three Alkaliphilic Bacillus Strains, Bacillus wakoensis JCM 9140T, Bacillus akibai JCM 9157T, and Bacillus hemicellulosilyticus JCM 9152T.</title>
        <authorList>
            <person name="Yuki M."/>
            <person name="Oshima K."/>
            <person name="Suda W."/>
            <person name="Oshida Y."/>
            <person name="Kitamura K."/>
            <person name="Iida T."/>
            <person name="Hattori M."/>
            <person name="Ohkuma M."/>
        </authorList>
    </citation>
    <scope>NUCLEOTIDE SEQUENCE [LARGE SCALE GENOMIC DNA]</scope>
    <source>
        <strain evidence="2">JCM 9152</strain>
    </source>
</reference>
<keyword evidence="3" id="KW-1185">Reference proteome</keyword>
<organism evidence="2 3">
    <name type="scientific">Halalkalibacter hemicellulosilyticusJCM 9152</name>
    <dbReference type="NCBI Taxonomy" id="1236971"/>
    <lineage>
        <taxon>Bacteria</taxon>
        <taxon>Bacillati</taxon>
        <taxon>Bacillota</taxon>
        <taxon>Bacilli</taxon>
        <taxon>Bacillales</taxon>
        <taxon>Bacillaceae</taxon>
        <taxon>Halalkalibacter</taxon>
    </lineage>
</organism>
<comment type="caution">
    <text evidence="2">The sequence shown here is derived from an EMBL/GenBank/DDBJ whole genome shotgun (WGS) entry which is preliminary data.</text>
</comment>
<dbReference type="AlphaFoldDB" id="W4QDB5"/>
<evidence type="ECO:0000313" key="3">
    <source>
        <dbReference type="Proteomes" id="UP000018895"/>
    </source>
</evidence>
<dbReference type="Proteomes" id="UP000018895">
    <property type="component" value="Unassembled WGS sequence"/>
</dbReference>
<protein>
    <submittedName>
        <fullName evidence="2">Uncharacterized protein</fullName>
    </submittedName>
</protein>
<sequence>MLVGCQSSPTEQPADEVAEDQKEQASDQEDGETEESVRDEHNSEMVITVEEIQRIIENGDTSFETQNPLVGIGDTYEAFVDFFGEPDEGAGIYFLFLNSYMPLLVNEVNDVLHVVGVHLNFEKTDYPARTLEETMEEIAAFIPTDAEEIDFYELPNGHGVEYYYESNYIADVFRDHMHIFELEEQVAFLCKPPMLLVRKKSCLEKWL</sequence>
<feature type="region of interest" description="Disordered" evidence="1">
    <location>
        <begin position="1"/>
        <end position="43"/>
    </location>
</feature>
<accession>W4QDB5</accession>
<dbReference type="EMBL" id="BAUU01000004">
    <property type="protein sequence ID" value="GAE29359.1"/>
    <property type="molecule type" value="Genomic_DNA"/>
</dbReference>
<gene>
    <name evidence="2" type="ORF">JCM9152_712</name>
</gene>
<dbReference type="STRING" id="1236971.JCM9152_712"/>
<feature type="compositionally biased region" description="Polar residues" evidence="1">
    <location>
        <begin position="1"/>
        <end position="11"/>
    </location>
</feature>
<evidence type="ECO:0000256" key="1">
    <source>
        <dbReference type="SAM" id="MobiDB-lite"/>
    </source>
</evidence>
<name>W4QDB5_9BACI</name>
<evidence type="ECO:0000313" key="2">
    <source>
        <dbReference type="EMBL" id="GAE29359.1"/>
    </source>
</evidence>